<dbReference type="Proteomes" id="UP000217199">
    <property type="component" value="Unassembled WGS sequence"/>
</dbReference>
<evidence type="ECO:0000313" key="2">
    <source>
        <dbReference type="EMBL" id="PAV23315.1"/>
    </source>
</evidence>
<protein>
    <submittedName>
        <fullName evidence="2">Pyridoxamine-phosphate oxidase</fullName>
    </submittedName>
</protein>
<dbReference type="STRING" id="2282107.A0A286UV40"/>
<comment type="caution">
    <text evidence="2">The sequence shown here is derived from an EMBL/GenBank/DDBJ whole genome shotgun (WGS) entry which is preliminary data.</text>
</comment>
<feature type="transmembrane region" description="Helical" evidence="1">
    <location>
        <begin position="107"/>
        <end position="123"/>
    </location>
</feature>
<proteinExistence type="predicted"/>
<dbReference type="AlphaFoldDB" id="A0A286UV40"/>
<accession>A0A286UV40</accession>
<organism evidence="2 3">
    <name type="scientific">Pyrrhoderma noxium</name>
    <dbReference type="NCBI Taxonomy" id="2282107"/>
    <lineage>
        <taxon>Eukaryota</taxon>
        <taxon>Fungi</taxon>
        <taxon>Dikarya</taxon>
        <taxon>Basidiomycota</taxon>
        <taxon>Agaricomycotina</taxon>
        <taxon>Agaricomycetes</taxon>
        <taxon>Hymenochaetales</taxon>
        <taxon>Hymenochaetaceae</taxon>
        <taxon>Pyrrhoderma</taxon>
    </lineage>
</organism>
<feature type="transmembrane region" description="Helical" evidence="1">
    <location>
        <begin position="52"/>
        <end position="73"/>
    </location>
</feature>
<evidence type="ECO:0000313" key="3">
    <source>
        <dbReference type="Proteomes" id="UP000217199"/>
    </source>
</evidence>
<dbReference type="OrthoDB" id="192748at2759"/>
<keyword evidence="1" id="KW-0812">Transmembrane</keyword>
<sequence>MYRHAARRIDTFRCHIWNKWSLQKSNFKIRSITSQNGPGSNEATPDVKPSRVVATAFGLRLIAVPACIVYAVLYHDFGEDDHVFMPVRRWVKAKKESFFTLSPEERQLVDAILGIIIFIYSLSRNEETKFRCRHQ</sequence>
<gene>
    <name evidence="2" type="ORF">PNOK_0038300</name>
</gene>
<name>A0A286UV40_9AGAM</name>
<dbReference type="EMBL" id="NBII01000001">
    <property type="protein sequence ID" value="PAV23315.1"/>
    <property type="molecule type" value="Genomic_DNA"/>
</dbReference>
<keyword evidence="3" id="KW-1185">Reference proteome</keyword>
<dbReference type="InParanoid" id="A0A286UV40"/>
<keyword evidence="1" id="KW-0472">Membrane</keyword>
<keyword evidence="1" id="KW-1133">Transmembrane helix</keyword>
<reference evidence="2 3" key="1">
    <citation type="journal article" date="2017" name="Mol. Ecol.">
        <title>Comparative and population genomic landscape of Phellinus noxius: A hypervariable fungus causing root rot in trees.</title>
        <authorList>
            <person name="Chung C.L."/>
            <person name="Lee T.J."/>
            <person name="Akiba M."/>
            <person name="Lee H.H."/>
            <person name="Kuo T.H."/>
            <person name="Liu D."/>
            <person name="Ke H.M."/>
            <person name="Yokoi T."/>
            <person name="Roa M.B."/>
            <person name="Lu M.J."/>
            <person name="Chang Y.Y."/>
            <person name="Ann P.J."/>
            <person name="Tsai J.N."/>
            <person name="Chen C.Y."/>
            <person name="Tzean S.S."/>
            <person name="Ota Y."/>
            <person name="Hattori T."/>
            <person name="Sahashi N."/>
            <person name="Liou R.F."/>
            <person name="Kikuchi T."/>
            <person name="Tsai I.J."/>
        </authorList>
    </citation>
    <scope>NUCLEOTIDE SEQUENCE [LARGE SCALE GENOMIC DNA]</scope>
    <source>
        <strain evidence="2 3">FFPRI411160</strain>
    </source>
</reference>
<evidence type="ECO:0000256" key="1">
    <source>
        <dbReference type="SAM" id="Phobius"/>
    </source>
</evidence>